<feature type="transmembrane region" description="Helical" evidence="5">
    <location>
        <begin position="40"/>
        <end position="63"/>
    </location>
</feature>
<keyword evidence="3 5" id="KW-1133">Transmembrane helix</keyword>
<dbReference type="AlphaFoldDB" id="A0A2G8L443"/>
<name>A0A2G8L443_STIJA</name>
<keyword evidence="7" id="KW-1185">Reference proteome</keyword>
<evidence type="ECO:0000256" key="2">
    <source>
        <dbReference type="ARBA" id="ARBA00022692"/>
    </source>
</evidence>
<sequence length="82" mass="9209">MKSSYEQGLQMFSLTVIFINVVVAANDFPEEQEDSISTIFVMLNIIVLVIIIGELLVAIIIHVKHLRVADVFKSPIHGLCRK</sequence>
<dbReference type="InterPro" id="IPR027359">
    <property type="entry name" value="Volt_channel_dom_sf"/>
</dbReference>
<keyword evidence="2 5" id="KW-0812">Transmembrane</keyword>
<dbReference type="GO" id="GO:0016020">
    <property type="term" value="C:membrane"/>
    <property type="evidence" value="ECO:0007669"/>
    <property type="project" value="UniProtKB-SubCell"/>
</dbReference>
<evidence type="ECO:0000313" key="7">
    <source>
        <dbReference type="Proteomes" id="UP000230750"/>
    </source>
</evidence>
<keyword evidence="4 5" id="KW-0472">Membrane</keyword>
<evidence type="ECO:0000256" key="1">
    <source>
        <dbReference type="ARBA" id="ARBA00004141"/>
    </source>
</evidence>
<dbReference type="Gene3D" id="1.20.120.350">
    <property type="entry name" value="Voltage-gated potassium channels. Chain C"/>
    <property type="match status" value="1"/>
</dbReference>
<reference evidence="6 7" key="1">
    <citation type="journal article" date="2017" name="PLoS Biol.">
        <title>The sea cucumber genome provides insights into morphological evolution and visceral regeneration.</title>
        <authorList>
            <person name="Zhang X."/>
            <person name="Sun L."/>
            <person name="Yuan J."/>
            <person name="Sun Y."/>
            <person name="Gao Y."/>
            <person name="Zhang L."/>
            <person name="Li S."/>
            <person name="Dai H."/>
            <person name="Hamel J.F."/>
            <person name="Liu C."/>
            <person name="Yu Y."/>
            <person name="Liu S."/>
            <person name="Lin W."/>
            <person name="Guo K."/>
            <person name="Jin S."/>
            <person name="Xu P."/>
            <person name="Storey K.B."/>
            <person name="Huan P."/>
            <person name="Zhang T."/>
            <person name="Zhou Y."/>
            <person name="Zhang J."/>
            <person name="Lin C."/>
            <person name="Li X."/>
            <person name="Xing L."/>
            <person name="Huo D."/>
            <person name="Sun M."/>
            <person name="Wang L."/>
            <person name="Mercier A."/>
            <person name="Li F."/>
            <person name="Yang H."/>
            <person name="Xiang J."/>
        </authorList>
    </citation>
    <scope>NUCLEOTIDE SEQUENCE [LARGE SCALE GENOMIC DNA]</scope>
    <source>
        <strain evidence="6">Shaxun</strain>
        <tissue evidence="6">Muscle</tissue>
    </source>
</reference>
<gene>
    <name evidence="6" type="ORF">BSL78_08082</name>
</gene>
<organism evidence="6 7">
    <name type="scientific">Stichopus japonicus</name>
    <name type="common">Sea cucumber</name>
    <dbReference type="NCBI Taxonomy" id="307972"/>
    <lineage>
        <taxon>Eukaryota</taxon>
        <taxon>Metazoa</taxon>
        <taxon>Echinodermata</taxon>
        <taxon>Eleutherozoa</taxon>
        <taxon>Echinozoa</taxon>
        <taxon>Holothuroidea</taxon>
        <taxon>Aspidochirotacea</taxon>
        <taxon>Aspidochirotida</taxon>
        <taxon>Stichopodidae</taxon>
        <taxon>Apostichopus</taxon>
    </lineage>
</organism>
<accession>A0A2G8L443</accession>
<evidence type="ECO:0000313" key="6">
    <source>
        <dbReference type="EMBL" id="PIK55034.1"/>
    </source>
</evidence>
<comment type="subcellular location">
    <subcellularLocation>
        <location evidence="1">Membrane</location>
        <topology evidence="1">Multi-pass membrane protein</topology>
    </subcellularLocation>
</comment>
<protein>
    <submittedName>
        <fullName evidence="6">Uncharacterized protein</fullName>
    </submittedName>
</protein>
<evidence type="ECO:0000256" key="4">
    <source>
        <dbReference type="ARBA" id="ARBA00023136"/>
    </source>
</evidence>
<dbReference type="Proteomes" id="UP000230750">
    <property type="component" value="Unassembled WGS sequence"/>
</dbReference>
<evidence type="ECO:0000256" key="3">
    <source>
        <dbReference type="ARBA" id="ARBA00022989"/>
    </source>
</evidence>
<evidence type="ECO:0000256" key="5">
    <source>
        <dbReference type="SAM" id="Phobius"/>
    </source>
</evidence>
<comment type="caution">
    <text evidence="6">The sequence shown here is derived from an EMBL/GenBank/DDBJ whole genome shotgun (WGS) entry which is preliminary data.</text>
</comment>
<proteinExistence type="predicted"/>
<dbReference type="EMBL" id="MRZV01000227">
    <property type="protein sequence ID" value="PIK55034.1"/>
    <property type="molecule type" value="Genomic_DNA"/>
</dbReference>